<dbReference type="KEGG" id="phm:PSMK_00190"/>
<evidence type="ECO:0000256" key="1">
    <source>
        <dbReference type="SAM" id="MobiDB-lite"/>
    </source>
</evidence>
<dbReference type="HOGENOM" id="CLU_041661_3_0_0"/>
<dbReference type="STRING" id="1142394.PSMK_00190"/>
<dbReference type="InterPro" id="IPR011453">
    <property type="entry name" value="DUF1559"/>
</dbReference>
<organism evidence="3 4">
    <name type="scientific">Phycisphaera mikurensis (strain NBRC 102666 / KCTC 22515 / FYK2301M01)</name>
    <dbReference type="NCBI Taxonomy" id="1142394"/>
    <lineage>
        <taxon>Bacteria</taxon>
        <taxon>Pseudomonadati</taxon>
        <taxon>Planctomycetota</taxon>
        <taxon>Phycisphaerae</taxon>
        <taxon>Phycisphaerales</taxon>
        <taxon>Phycisphaeraceae</taxon>
        <taxon>Phycisphaera</taxon>
    </lineage>
</organism>
<proteinExistence type="predicted"/>
<dbReference type="InterPro" id="IPR045584">
    <property type="entry name" value="Pilin-like"/>
</dbReference>
<gene>
    <name evidence="3" type="ordered locus">PSMK_00190</name>
</gene>
<dbReference type="NCBIfam" id="TIGR02532">
    <property type="entry name" value="IV_pilin_GFxxxE"/>
    <property type="match status" value="1"/>
</dbReference>
<dbReference type="EMBL" id="AP012338">
    <property type="protein sequence ID" value="BAM02178.1"/>
    <property type="molecule type" value="Genomic_DNA"/>
</dbReference>
<dbReference type="Proteomes" id="UP000007881">
    <property type="component" value="Chromosome"/>
</dbReference>
<dbReference type="Pfam" id="PF07596">
    <property type="entry name" value="SBP_bac_10"/>
    <property type="match status" value="1"/>
</dbReference>
<reference evidence="3 4" key="1">
    <citation type="submission" date="2012-02" db="EMBL/GenBank/DDBJ databases">
        <title>Complete genome sequence of Phycisphaera mikurensis NBRC 102666.</title>
        <authorList>
            <person name="Ankai A."/>
            <person name="Hosoyama A."/>
            <person name="Terui Y."/>
            <person name="Sekine M."/>
            <person name="Fukai R."/>
            <person name="Kato Y."/>
            <person name="Nakamura S."/>
            <person name="Yamada-Narita S."/>
            <person name="Kawakoshi A."/>
            <person name="Fukunaga Y."/>
            <person name="Yamazaki S."/>
            <person name="Fujita N."/>
        </authorList>
    </citation>
    <scope>NUCLEOTIDE SEQUENCE [LARGE SCALE GENOMIC DNA]</scope>
    <source>
        <strain evidence="4">NBRC 102666 / KCTC 22515 / FYK2301M01</strain>
    </source>
</reference>
<name>I0IA90_PHYMF</name>
<dbReference type="InterPro" id="IPR012902">
    <property type="entry name" value="N_methyl_site"/>
</dbReference>
<accession>I0IA90</accession>
<feature type="region of interest" description="Disordered" evidence="1">
    <location>
        <begin position="194"/>
        <end position="218"/>
    </location>
</feature>
<evidence type="ECO:0000313" key="4">
    <source>
        <dbReference type="Proteomes" id="UP000007881"/>
    </source>
</evidence>
<dbReference type="RefSeq" id="WP_014435398.1">
    <property type="nucleotide sequence ID" value="NC_017080.1"/>
</dbReference>
<dbReference type="AlphaFoldDB" id="I0IA90"/>
<sequence>MAPPRRCAAAFTLIELLVVISIIALLIGILLPALGAARAAARDVACLSNVRQFGIAFAAYEADSRVLPAGKTSSSPYLDWSISLREDYLSGEREQTLRCPSAAEGAATANKHYNTHPRLIPDLEIDDFAAPVPRPKLRQIRTDQIRAVTDLYLISDGGQAPESDPFVPLASQPVATRVDGNRIFYQGVVAYSNQDPNERIDPGNQTSNGGLGDPFSPRFRHGNDAVGSFLFADGHGGTLGADTFTAKHVRVPNPY</sequence>
<dbReference type="OrthoDB" id="198889at2"/>
<dbReference type="PANTHER" id="PTHR30093:SF2">
    <property type="entry name" value="TYPE II SECRETION SYSTEM PROTEIN H"/>
    <property type="match status" value="1"/>
</dbReference>
<dbReference type="eggNOG" id="COG2165">
    <property type="taxonomic scope" value="Bacteria"/>
</dbReference>
<dbReference type="SUPFAM" id="SSF54523">
    <property type="entry name" value="Pili subunits"/>
    <property type="match status" value="1"/>
</dbReference>
<protein>
    <recommendedName>
        <fullName evidence="2">DUF1559 domain-containing protein</fullName>
    </recommendedName>
</protein>
<evidence type="ECO:0000313" key="3">
    <source>
        <dbReference type="EMBL" id="BAM02178.1"/>
    </source>
</evidence>
<feature type="domain" description="DUF1559" evidence="2">
    <location>
        <begin position="36"/>
        <end position="76"/>
    </location>
</feature>
<dbReference type="Pfam" id="PF07963">
    <property type="entry name" value="N_methyl"/>
    <property type="match status" value="1"/>
</dbReference>
<keyword evidence="4" id="KW-1185">Reference proteome</keyword>
<dbReference type="Gene3D" id="3.30.700.10">
    <property type="entry name" value="Glycoprotein, Type 4 Pilin"/>
    <property type="match status" value="1"/>
</dbReference>
<evidence type="ECO:0000259" key="2">
    <source>
        <dbReference type="Pfam" id="PF07596"/>
    </source>
</evidence>
<dbReference type="PANTHER" id="PTHR30093">
    <property type="entry name" value="GENERAL SECRETION PATHWAY PROTEIN G"/>
    <property type="match status" value="1"/>
</dbReference>